<dbReference type="AlphaFoldDB" id="A0A7R9F4C2"/>
<dbReference type="InterPro" id="IPR009050">
    <property type="entry name" value="Globin-like_sf"/>
</dbReference>
<reference evidence="3" key="1">
    <citation type="submission" date="2020-11" db="EMBL/GenBank/DDBJ databases">
        <authorList>
            <person name="Tran Van P."/>
        </authorList>
    </citation>
    <scope>NUCLEOTIDE SEQUENCE</scope>
</reference>
<gene>
    <name evidence="3" type="ORF">TBIB3V08_LOCUS7964</name>
</gene>
<keyword evidence="1" id="KW-0479">Metal-binding</keyword>
<keyword evidence="1" id="KW-0408">Iron</keyword>
<proteinExistence type="inferred from homology"/>
<sequence length="335" mass="38077">MHPASKNSFKFTKQLPIFFAQSLSLDLLELSAEDKSDLQKMWLEPSFASHAEKYIGRAIVAMFKENENLQNYFPSIKHVSISKLKKDDTFIDALQTIKYMCSKIFSNLENDDIVADMIFRAADMMHDQHIPIEEFFAFPAAVLADTMLTKSKSKQSTTIALSLTKMIYTLSGLMCGPKYDTPLGLSDLEKQLLQETWRIIKNDEDSVVDIVELVLETIPELLVFYPDIQPGDEVDLDDKHFQVFVKDCLMFVSQFLDSLEQGDLIVDILRLACKKFLDKNLNPSHILLESSLIVINAVKKKLENDLKISTASPALYKASYNMLPIIIDIVKSMTD</sequence>
<keyword evidence="1" id="KW-0813">Transport</keyword>
<accession>A0A7R9F4C2</accession>
<dbReference type="Pfam" id="PF00042">
    <property type="entry name" value="Globin"/>
    <property type="match status" value="1"/>
</dbReference>
<evidence type="ECO:0000256" key="1">
    <source>
        <dbReference type="RuleBase" id="RU000356"/>
    </source>
</evidence>
<feature type="domain" description="Globin" evidence="2">
    <location>
        <begin position="60"/>
        <end position="156"/>
    </location>
</feature>
<dbReference type="SUPFAM" id="SSF46458">
    <property type="entry name" value="Globin-like"/>
    <property type="match status" value="1"/>
</dbReference>
<dbReference type="Gene3D" id="1.10.490.10">
    <property type="entry name" value="Globins"/>
    <property type="match status" value="2"/>
</dbReference>
<keyword evidence="1" id="KW-0561">Oxygen transport</keyword>
<evidence type="ECO:0000313" key="3">
    <source>
        <dbReference type="EMBL" id="CAD7445614.1"/>
    </source>
</evidence>
<evidence type="ECO:0000259" key="2">
    <source>
        <dbReference type="Pfam" id="PF00042"/>
    </source>
</evidence>
<comment type="similarity">
    <text evidence="1">Belongs to the globin family.</text>
</comment>
<dbReference type="InterPro" id="IPR000971">
    <property type="entry name" value="Globin"/>
</dbReference>
<organism evidence="3">
    <name type="scientific">Timema bartmani</name>
    <dbReference type="NCBI Taxonomy" id="61472"/>
    <lineage>
        <taxon>Eukaryota</taxon>
        <taxon>Metazoa</taxon>
        <taxon>Ecdysozoa</taxon>
        <taxon>Arthropoda</taxon>
        <taxon>Hexapoda</taxon>
        <taxon>Insecta</taxon>
        <taxon>Pterygota</taxon>
        <taxon>Neoptera</taxon>
        <taxon>Polyneoptera</taxon>
        <taxon>Phasmatodea</taxon>
        <taxon>Timematodea</taxon>
        <taxon>Timematoidea</taxon>
        <taxon>Timematidae</taxon>
        <taxon>Timema</taxon>
    </lineage>
</organism>
<keyword evidence="1" id="KW-0349">Heme</keyword>
<dbReference type="InterPro" id="IPR012292">
    <property type="entry name" value="Globin/Proto"/>
</dbReference>
<dbReference type="GO" id="GO:0005344">
    <property type="term" value="F:oxygen carrier activity"/>
    <property type="evidence" value="ECO:0007669"/>
    <property type="project" value="UniProtKB-KW"/>
</dbReference>
<protein>
    <recommendedName>
        <fullName evidence="2">Globin domain-containing protein</fullName>
    </recommendedName>
</protein>
<dbReference type="GO" id="GO:0020037">
    <property type="term" value="F:heme binding"/>
    <property type="evidence" value="ECO:0007669"/>
    <property type="project" value="InterPro"/>
</dbReference>
<dbReference type="GO" id="GO:0019825">
    <property type="term" value="F:oxygen binding"/>
    <property type="evidence" value="ECO:0007669"/>
    <property type="project" value="InterPro"/>
</dbReference>
<name>A0A7R9F4C2_9NEOP</name>
<dbReference type="EMBL" id="OD567409">
    <property type="protein sequence ID" value="CAD7445614.1"/>
    <property type="molecule type" value="Genomic_DNA"/>
</dbReference>